<evidence type="ECO:0000256" key="4">
    <source>
        <dbReference type="ARBA" id="ARBA00023163"/>
    </source>
</evidence>
<dbReference type="AlphaFoldDB" id="A0A9J6RH21"/>
<organism evidence="6 7">
    <name type="scientific">Natronobacillus azotifigens</name>
    <dbReference type="NCBI Taxonomy" id="472978"/>
    <lineage>
        <taxon>Bacteria</taxon>
        <taxon>Bacillati</taxon>
        <taxon>Bacillota</taxon>
        <taxon>Bacilli</taxon>
        <taxon>Bacillales</taxon>
        <taxon>Bacillaceae</taxon>
        <taxon>Natronobacillus</taxon>
    </lineage>
</organism>
<feature type="domain" description="HTH merR-type" evidence="5">
    <location>
        <begin position="8"/>
        <end position="78"/>
    </location>
</feature>
<dbReference type="GO" id="GO:0003700">
    <property type="term" value="F:DNA-binding transcription factor activity"/>
    <property type="evidence" value="ECO:0007669"/>
    <property type="project" value="InterPro"/>
</dbReference>
<keyword evidence="7" id="KW-1185">Reference proteome</keyword>
<evidence type="ECO:0000256" key="3">
    <source>
        <dbReference type="ARBA" id="ARBA00023125"/>
    </source>
</evidence>
<keyword evidence="2" id="KW-0805">Transcription regulation</keyword>
<gene>
    <name evidence="6" type="ORF">OWO01_15635</name>
</gene>
<keyword evidence="1" id="KW-0678">Repressor</keyword>
<accession>A0A9J6RH21</accession>
<dbReference type="SUPFAM" id="SSF46955">
    <property type="entry name" value="Putative DNA-binding domain"/>
    <property type="match status" value="1"/>
</dbReference>
<protein>
    <submittedName>
        <fullName evidence="6">MerR family DNA-binding transcriptional regulator</fullName>
    </submittedName>
</protein>
<dbReference type="Proteomes" id="UP001084197">
    <property type="component" value="Unassembled WGS sequence"/>
</dbReference>
<dbReference type="Gene3D" id="1.10.1660.10">
    <property type="match status" value="1"/>
</dbReference>
<sequence length="267" mass="30795">MSEINQDLLTIGQLQQLTGTHIKSLRYYEKVGVLIPAYIDPDSRYRYYSLSQVHLVFVIQAAIELDIPLKTLNKFLSPEHRSLNLNDFLDYGRQMAEEKIKLIESQFALIDDLRANLSLSKQLEQGDFMITEKPRMYYVTPFDGELNQQAAYSTLGELAKNIMEAKGHYGLEVGMVYIKSATCLSSYLFFDCLDSKPISHLPHLIIQEQAYTITQGNLTNDEIKSFIHQTNAQLTFKVEQIDEQLDLTNLTYHLKYTEEEADFQLVF</sequence>
<dbReference type="SMART" id="SM00422">
    <property type="entry name" value="HTH_MERR"/>
    <property type="match status" value="1"/>
</dbReference>
<evidence type="ECO:0000313" key="7">
    <source>
        <dbReference type="Proteomes" id="UP001084197"/>
    </source>
</evidence>
<evidence type="ECO:0000259" key="5">
    <source>
        <dbReference type="PROSITE" id="PS50937"/>
    </source>
</evidence>
<keyword evidence="3 6" id="KW-0238">DNA-binding</keyword>
<dbReference type="InterPro" id="IPR047057">
    <property type="entry name" value="MerR_fam"/>
</dbReference>
<reference evidence="6" key="1">
    <citation type="submission" date="2022-11" db="EMBL/GenBank/DDBJ databases">
        <title>WGS of Natronobacillus azotifigens 24KS-1, an anaerobic diazotrophic haloalkaliphile from soda-rich habitats.</title>
        <authorList>
            <person name="Sorokin D.Y."/>
            <person name="Merkel A.Y."/>
        </authorList>
    </citation>
    <scope>NUCLEOTIDE SEQUENCE</scope>
    <source>
        <strain evidence="6">24KS-1</strain>
    </source>
</reference>
<dbReference type="PROSITE" id="PS50937">
    <property type="entry name" value="HTH_MERR_2"/>
    <property type="match status" value="1"/>
</dbReference>
<evidence type="ECO:0000256" key="2">
    <source>
        <dbReference type="ARBA" id="ARBA00023015"/>
    </source>
</evidence>
<dbReference type="InterPro" id="IPR009061">
    <property type="entry name" value="DNA-bd_dom_put_sf"/>
</dbReference>
<dbReference type="PANTHER" id="PTHR30204:SF69">
    <property type="entry name" value="MERR-FAMILY TRANSCRIPTIONAL REGULATOR"/>
    <property type="match status" value="1"/>
</dbReference>
<proteinExistence type="predicted"/>
<name>A0A9J6RH21_9BACI</name>
<dbReference type="EMBL" id="JAPRAT010000050">
    <property type="protein sequence ID" value="MCZ0704627.1"/>
    <property type="molecule type" value="Genomic_DNA"/>
</dbReference>
<dbReference type="RefSeq" id="WP_268781403.1">
    <property type="nucleotide sequence ID" value="NZ_JAPRAT010000050.1"/>
</dbReference>
<keyword evidence="4" id="KW-0804">Transcription</keyword>
<evidence type="ECO:0000313" key="6">
    <source>
        <dbReference type="EMBL" id="MCZ0704627.1"/>
    </source>
</evidence>
<dbReference type="Pfam" id="PF00376">
    <property type="entry name" value="MerR"/>
    <property type="match status" value="1"/>
</dbReference>
<dbReference type="GO" id="GO:0003677">
    <property type="term" value="F:DNA binding"/>
    <property type="evidence" value="ECO:0007669"/>
    <property type="project" value="UniProtKB-KW"/>
</dbReference>
<dbReference type="PANTHER" id="PTHR30204">
    <property type="entry name" value="REDOX-CYCLING DRUG-SENSING TRANSCRIPTIONAL ACTIVATOR SOXR"/>
    <property type="match status" value="1"/>
</dbReference>
<comment type="caution">
    <text evidence="6">The sequence shown here is derived from an EMBL/GenBank/DDBJ whole genome shotgun (WGS) entry which is preliminary data.</text>
</comment>
<dbReference type="InterPro" id="IPR000551">
    <property type="entry name" value="MerR-type_HTH_dom"/>
</dbReference>
<evidence type="ECO:0000256" key="1">
    <source>
        <dbReference type="ARBA" id="ARBA00022491"/>
    </source>
</evidence>